<sequence>MLGKKQTTALTAGALLLPISYWWIQVGGSEPAGTQSLVHSSGMTEDVASLGHPGPETQDRLEVTREVHENQLASGLLEAPAASETAQEELDSRGQDLEFDLKTLFDSSLNETPPTLTEVEQVLQRVADGITVDESSLQYSENGTLLAGRVTIEGTELTGSLTMDGGAPRISIPVRMVEKGHFFMRAFDVSLNTKEGSVIGGTTVIQHHPNTLQDAPAPPAGNEPFVCGWSLSSDGSASTFTPTEAVFLGQSEGWSIGRLGNVDAEAHPGYSNLAAFDEIYARLAGHLSQ</sequence>
<feature type="region of interest" description="Disordered" evidence="1">
    <location>
        <begin position="33"/>
        <end position="57"/>
    </location>
</feature>
<feature type="compositionally biased region" description="Polar residues" evidence="1">
    <location>
        <begin position="33"/>
        <end position="43"/>
    </location>
</feature>
<accession>A0A518EY61</accession>
<evidence type="ECO:0000313" key="2">
    <source>
        <dbReference type="EMBL" id="QDV09026.1"/>
    </source>
</evidence>
<keyword evidence="3" id="KW-1185">Reference proteome</keyword>
<protein>
    <submittedName>
        <fullName evidence="2">Uncharacterized protein</fullName>
    </submittedName>
</protein>
<name>A0A518EY61_9BACT</name>
<evidence type="ECO:0000313" key="3">
    <source>
        <dbReference type="Proteomes" id="UP000320390"/>
    </source>
</evidence>
<evidence type="ECO:0000256" key="1">
    <source>
        <dbReference type="SAM" id="MobiDB-lite"/>
    </source>
</evidence>
<reference evidence="2 3" key="1">
    <citation type="submission" date="2019-02" db="EMBL/GenBank/DDBJ databases">
        <title>Deep-cultivation of Planctomycetes and their phenomic and genomic characterization uncovers novel biology.</title>
        <authorList>
            <person name="Wiegand S."/>
            <person name="Jogler M."/>
            <person name="Boedeker C."/>
            <person name="Pinto D."/>
            <person name="Vollmers J."/>
            <person name="Rivas-Marin E."/>
            <person name="Kohn T."/>
            <person name="Peeters S.H."/>
            <person name="Heuer A."/>
            <person name="Rast P."/>
            <person name="Oberbeckmann S."/>
            <person name="Bunk B."/>
            <person name="Jeske O."/>
            <person name="Meyerdierks A."/>
            <person name="Storesund J.E."/>
            <person name="Kallscheuer N."/>
            <person name="Luecker S."/>
            <person name="Lage O.M."/>
            <person name="Pohl T."/>
            <person name="Merkel B.J."/>
            <person name="Hornburger P."/>
            <person name="Mueller R.-W."/>
            <person name="Bruemmer F."/>
            <person name="Labrenz M."/>
            <person name="Spormann A.M."/>
            <person name="Op den Camp H."/>
            <person name="Overmann J."/>
            <person name="Amann R."/>
            <person name="Jetten M.S.M."/>
            <person name="Mascher T."/>
            <person name="Medema M.H."/>
            <person name="Devos D.P."/>
            <person name="Kaster A.-K."/>
            <person name="Ovreas L."/>
            <person name="Rohde M."/>
            <person name="Galperin M.Y."/>
            <person name="Jogler C."/>
        </authorList>
    </citation>
    <scope>NUCLEOTIDE SEQUENCE [LARGE SCALE GENOMIC DNA]</scope>
    <source>
        <strain evidence="2 3">Poly30</strain>
    </source>
</reference>
<dbReference type="Proteomes" id="UP000320390">
    <property type="component" value="Chromosome"/>
</dbReference>
<dbReference type="AlphaFoldDB" id="A0A518EY61"/>
<gene>
    <name evidence="2" type="ORF">Poly30_45820</name>
</gene>
<organism evidence="2 3">
    <name type="scientific">Saltatorellus ferox</name>
    <dbReference type="NCBI Taxonomy" id="2528018"/>
    <lineage>
        <taxon>Bacteria</taxon>
        <taxon>Pseudomonadati</taxon>
        <taxon>Planctomycetota</taxon>
        <taxon>Planctomycetia</taxon>
        <taxon>Planctomycetia incertae sedis</taxon>
        <taxon>Saltatorellus</taxon>
    </lineage>
</organism>
<proteinExistence type="predicted"/>
<dbReference type="EMBL" id="CP036434">
    <property type="protein sequence ID" value="QDV09026.1"/>
    <property type="molecule type" value="Genomic_DNA"/>
</dbReference>